<reference evidence="2" key="1">
    <citation type="submission" date="2020-07" db="EMBL/GenBank/DDBJ databases">
        <title>Multicomponent nature underlies the extraordinary mechanical properties of spider dragline silk.</title>
        <authorList>
            <person name="Kono N."/>
            <person name="Nakamura H."/>
            <person name="Mori M."/>
            <person name="Yoshida Y."/>
            <person name="Ohtoshi R."/>
            <person name="Malay A.D."/>
            <person name="Moran D.A.P."/>
            <person name="Tomita M."/>
            <person name="Numata K."/>
            <person name="Arakawa K."/>
        </authorList>
    </citation>
    <scope>NUCLEOTIDE SEQUENCE</scope>
</reference>
<dbReference type="Pfam" id="PF01535">
    <property type="entry name" value="PPR"/>
    <property type="match status" value="1"/>
</dbReference>
<name>A0A8X6LYN8_TRICU</name>
<feature type="repeat" description="PPR" evidence="1">
    <location>
        <begin position="240"/>
        <end position="274"/>
    </location>
</feature>
<dbReference type="Gene3D" id="1.25.40.10">
    <property type="entry name" value="Tetratricopeptide repeat domain"/>
    <property type="match status" value="3"/>
</dbReference>
<dbReference type="Pfam" id="PF13041">
    <property type="entry name" value="PPR_2"/>
    <property type="match status" value="1"/>
</dbReference>
<dbReference type="InterPro" id="IPR011990">
    <property type="entry name" value="TPR-like_helical_dom_sf"/>
</dbReference>
<dbReference type="Pfam" id="PF13812">
    <property type="entry name" value="PPR_3"/>
    <property type="match status" value="2"/>
</dbReference>
<feature type="repeat" description="PPR" evidence="1">
    <location>
        <begin position="275"/>
        <end position="311"/>
    </location>
</feature>
<dbReference type="EMBL" id="BMAO01008841">
    <property type="protein sequence ID" value="GFR26830.1"/>
    <property type="molecule type" value="Genomic_DNA"/>
</dbReference>
<accession>A0A8X6LYN8</accession>
<protein>
    <submittedName>
        <fullName evidence="2">Pentatricopeptide repeat-containing protein 1, mitochondrial</fullName>
    </submittedName>
</protein>
<dbReference type="NCBIfam" id="TIGR00756">
    <property type="entry name" value="PPR"/>
    <property type="match status" value="2"/>
</dbReference>
<dbReference type="GO" id="GO:0000049">
    <property type="term" value="F:tRNA binding"/>
    <property type="evidence" value="ECO:0007669"/>
    <property type="project" value="TreeGrafter"/>
</dbReference>
<dbReference type="PANTHER" id="PTHR24014:SF6">
    <property type="entry name" value="PENTATRICOPEPTIDE REPEAT-CONTAINING PROTEIN 1, MITOCHONDRIAL"/>
    <property type="match status" value="1"/>
</dbReference>
<keyword evidence="3" id="KW-1185">Reference proteome</keyword>
<feature type="repeat" description="PPR" evidence="1">
    <location>
        <begin position="166"/>
        <end position="200"/>
    </location>
</feature>
<sequence length="710" mass="81422">MIPIRIVPKASSLVSKSISEQIASVDETEVSSTSKSDSENVDKRDIFGSLRKPLEKTKIKSNAKFTNDKNVKVVRIRNRPKFDSSNDPDVFGNLSNKNPIWYSDISEDFAVDNDLSDDSTIIRNISKQYKDPNEYLQKMKSLVSEKRIKEALELFIDMRRNFVKPLHAHYTFMIGACGKFGFTEMAFKLLRQMTDRGFRPTSATLTGLFNSCAESPFPDHGLAKAKFLKEKIKSKNWQLNQITYHSMIKAFGKCGDIQTAFEIVDEMAKAEIKIDASTYCFLLMSCIANKEAGFTHAIEVWRKMKERRCSPNLFTFNLLLRAVRDCDVGPKEISCLLLQHWSNYSRRPYGFKVKEALPKENILLLENIEINQINSNSQVSVNDQTEKGHLTGDFSVREMGHDAKKSNKHIEQDSEYHLSETKSIFLQNKAETSMINKIGNEVPSVLHARPINCTEVMDIGDIKTPCDRLALIGGAENILIDMKKNKVKPNIKTFTLLLESLPSSTEAEYQLIALLDVYGVKPDIGFFNMLIKKRNFRFDYVAAREVLALVNKWSLSPDIITFGVLAVGCITHPKATVFINDMRKLGYSPNTEIIGALVNNACKCLDFKFMQDTLKLIEELQTDPDERMLKTIEHTLETARNNIIDMEHGKDVPYRYKREGFRKNYKEFCEIYEEWLKTRKLEKSEHVWNQFRTDIFEKPMKVSSNVQVLE</sequence>
<dbReference type="OrthoDB" id="185373at2759"/>
<dbReference type="InterPro" id="IPR002885">
    <property type="entry name" value="PPR_rpt"/>
</dbReference>
<dbReference type="AlphaFoldDB" id="A0A8X6LYN8"/>
<proteinExistence type="predicted"/>
<gene>
    <name evidence="2" type="primary">Ptcd1</name>
    <name evidence="2" type="ORF">TNCT_283831</name>
</gene>
<dbReference type="GO" id="GO:0042780">
    <property type="term" value="P:tRNA 3'-end processing"/>
    <property type="evidence" value="ECO:0007669"/>
    <property type="project" value="TreeGrafter"/>
</dbReference>
<evidence type="ECO:0000313" key="2">
    <source>
        <dbReference type="EMBL" id="GFR26830.1"/>
    </source>
</evidence>
<organism evidence="2 3">
    <name type="scientific">Trichonephila clavata</name>
    <name type="common">Joro spider</name>
    <name type="synonym">Nephila clavata</name>
    <dbReference type="NCBI Taxonomy" id="2740835"/>
    <lineage>
        <taxon>Eukaryota</taxon>
        <taxon>Metazoa</taxon>
        <taxon>Ecdysozoa</taxon>
        <taxon>Arthropoda</taxon>
        <taxon>Chelicerata</taxon>
        <taxon>Arachnida</taxon>
        <taxon>Araneae</taxon>
        <taxon>Araneomorphae</taxon>
        <taxon>Entelegynae</taxon>
        <taxon>Araneoidea</taxon>
        <taxon>Nephilidae</taxon>
        <taxon>Trichonephila</taxon>
    </lineage>
</organism>
<evidence type="ECO:0000256" key="1">
    <source>
        <dbReference type="PROSITE-ProRule" id="PRU00708"/>
    </source>
</evidence>
<dbReference type="Proteomes" id="UP000887116">
    <property type="component" value="Unassembled WGS sequence"/>
</dbReference>
<comment type="caution">
    <text evidence="2">The sequence shown here is derived from an EMBL/GenBank/DDBJ whole genome shotgun (WGS) entry which is preliminary data.</text>
</comment>
<evidence type="ECO:0000313" key="3">
    <source>
        <dbReference type="Proteomes" id="UP000887116"/>
    </source>
</evidence>
<dbReference type="PANTHER" id="PTHR24014">
    <property type="entry name" value="2-OXOGLUTARATE AND IRON-DEPENDENT OXYGENASE DOMAIN-CONTAINING PROTEIN 2"/>
    <property type="match status" value="1"/>
</dbReference>
<dbReference type="PROSITE" id="PS51375">
    <property type="entry name" value="PPR"/>
    <property type="match status" value="3"/>
</dbReference>
<dbReference type="GO" id="GO:0005759">
    <property type="term" value="C:mitochondrial matrix"/>
    <property type="evidence" value="ECO:0007669"/>
    <property type="project" value="TreeGrafter"/>
</dbReference>